<name>A0AA36DUZ0_CYLNA</name>
<feature type="compositionally biased region" description="Acidic residues" evidence="1">
    <location>
        <begin position="340"/>
        <end position="349"/>
    </location>
</feature>
<feature type="compositionally biased region" description="Basic and acidic residues" evidence="1">
    <location>
        <begin position="156"/>
        <end position="178"/>
    </location>
</feature>
<evidence type="ECO:0000313" key="4">
    <source>
        <dbReference type="Proteomes" id="UP001176961"/>
    </source>
</evidence>
<dbReference type="GO" id="GO:0010521">
    <property type="term" value="F:telomerase inhibitor activity"/>
    <property type="evidence" value="ECO:0007669"/>
    <property type="project" value="TreeGrafter"/>
</dbReference>
<feature type="region of interest" description="Disordered" evidence="1">
    <location>
        <begin position="206"/>
        <end position="368"/>
    </location>
</feature>
<dbReference type="EMBL" id="CATQJL010000112">
    <property type="protein sequence ID" value="CAJ0593160.1"/>
    <property type="molecule type" value="Genomic_DNA"/>
</dbReference>
<dbReference type="AlphaFoldDB" id="A0AA36DUZ0"/>
<feature type="compositionally biased region" description="Basic and acidic residues" evidence="1">
    <location>
        <begin position="207"/>
        <end position="230"/>
    </location>
</feature>
<comment type="caution">
    <text evidence="3">The sequence shown here is derived from an EMBL/GenBank/DDBJ whole genome shotgun (WGS) entry which is preliminary data.</text>
</comment>
<organism evidence="3 4">
    <name type="scientific">Cylicocyclus nassatus</name>
    <name type="common">Nematode worm</name>
    <dbReference type="NCBI Taxonomy" id="53992"/>
    <lineage>
        <taxon>Eukaryota</taxon>
        <taxon>Metazoa</taxon>
        <taxon>Ecdysozoa</taxon>
        <taxon>Nematoda</taxon>
        <taxon>Chromadorea</taxon>
        <taxon>Rhabditida</taxon>
        <taxon>Rhabditina</taxon>
        <taxon>Rhabditomorpha</taxon>
        <taxon>Strongyloidea</taxon>
        <taxon>Strongylidae</taxon>
        <taxon>Cylicocyclus</taxon>
    </lineage>
</organism>
<dbReference type="GO" id="GO:0005730">
    <property type="term" value="C:nucleolus"/>
    <property type="evidence" value="ECO:0007669"/>
    <property type="project" value="TreeGrafter"/>
</dbReference>
<gene>
    <name evidence="3" type="ORF">CYNAS_LOCUS5143</name>
</gene>
<dbReference type="PANTHER" id="PTHR23149:SF27">
    <property type="entry name" value="PIN2_TERF1-INTERACTING TELOMERASE INHIBITOR 1"/>
    <property type="match status" value="1"/>
</dbReference>
<evidence type="ECO:0000259" key="2">
    <source>
        <dbReference type="PROSITE" id="PS50174"/>
    </source>
</evidence>
<feature type="domain" description="G-patch" evidence="2">
    <location>
        <begin position="26"/>
        <end position="72"/>
    </location>
</feature>
<proteinExistence type="predicted"/>
<feature type="compositionally biased region" description="Basic and acidic residues" evidence="1">
    <location>
        <begin position="300"/>
        <end position="318"/>
    </location>
</feature>
<evidence type="ECO:0000256" key="1">
    <source>
        <dbReference type="SAM" id="MobiDB-lite"/>
    </source>
</evidence>
<accession>A0AA36DUZ0</accession>
<dbReference type="SMART" id="SM00443">
    <property type="entry name" value="G_patch"/>
    <property type="match status" value="1"/>
</dbReference>
<dbReference type="InterPro" id="IPR050656">
    <property type="entry name" value="PINX1"/>
</dbReference>
<dbReference type="Proteomes" id="UP001176961">
    <property type="component" value="Unassembled WGS sequence"/>
</dbReference>
<feature type="compositionally biased region" description="Basic residues" evidence="1">
    <location>
        <begin position="243"/>
        <end position="252"/>
    </location>
</feature>
<dbReference type="InterPro" id="IPR000467">
    <property type="entry name" value="G_patch_dom"/>
</dbReference>
<dbReference type="GO" id="GO:0003676">
    <property type="term" value="F:nucleic acid binding"/>
    <property type="evidence" value="ECO:0007669"/>
    <property type="project" value="InterPro"/>
</dbReference>
<feature type="compositionally biased region" description="Basic residues" evidence="1">
    <location>
        <begin position="288"/>
        <end position="299"/>
    </location>
</feature>
<sequence>MSILAEPRRKQRLSIDPRNLQWKNDQDKFSQKLMKKMGWSEGEGLGRNLQGSADHVKLKANYTGKGLGADKLASYDSTWIGHHDDFADLLNALNKNKKDCIKVTTEEEKEERAKRISLELSSKSLRRRIHYQKFTRAKDTSNYTESDRAAILGIVHKPETESPQKEETKEEKSPTKNEEDVEMKSNTTVSSMSVGEYFAAKMAAMKAKREQGGSEGKIDSVKLEETHVEEEITEQELEEERKERKKKRKEKNRLRDSVHCETPLEFEQVKQEIMEEEEAIEKQQEQRRRIKREKKLKRRQEREKAELVGEAKRAKVEEICGEDETEKPLKKEKKRKDKEEIMEEAEQLSDESRERKKKKKNENKGIRQ</sequence>
<evidence type="ECO:0000313" key="3">
    <source>
        <dbReference type="EMBL" id="CAJ0593160.1"/>
    </source>
</evidence>
<dbReference type="PANTHER" id="PTHR23149">
    <property type="entry name" value="G PATCH DOMAIN CONTAINING PROTEIN"/>
    <property type="match status" value="1"/>
</dbReference>
<dbReference type="Pfam" id="PF01585">
    <property type="entry name" value="G-patch"/>
    <property type="match status" value="1"/>
</dbReference>
<protein>
    <recommendedName>
        <fullName evidence="2">G-patch domain-containing protein</fullName>
    </recommendedName>
</protein>
<dbReference type="PROSITE" id="PS50174">
    <property type="entry name" value="G_PATCH"/>
    <property type="match status" value="1"/>
</dbReference>
<feature type="region of interest" description="Disordered" evidence="1">
    <location>
        <begin position="155"/>
        <end position="188"/>
    </location>
</feature>
<reference evidence="3" key="1">
    <citation type="submission" date="2023-07" db="EMBL/GenBank/DDBJ databases">
        <authorList>
            <consortium name="CYATHOMIX"/>
        </authorList>
    </citation>
    <scope>NUCLEOTIDE SEQUENCE</scope>
    <source>
        <strain evidence="3">N/A</strain>
    </source>
</reference>
<keyword evidence="4" id="KW-1185">Reference proteome</keyword>